<evidence type="ECO:0000256" key="1">
    <source>
        <dbReference type="SAM" id="Phobius"/>
    </source>
</evidence>
<keyword evidence="1" id="KW-1133">Transmembrane helix</keyword>
<feature type="transmembrane region" description="Helical" evidence="1">
    <location>
        <begin position="90"/>
        <end position="113"/>
    </location>
</feature>
<feature type="transmembrane region" description="Helical" evidence="1">
    <location>
        <begin position="157"/>
        <end position="177"/>
    </location>
</feature>
<sequence length="373" mass="42693">MATRRLLRSAGHPRFSASQTARRERLWALAVVDTLTHAVIGALGARTLIAQRLPRRWSLAAGALGGLFPDIDYLWFLLDPLQFHAYWHRSFTHSLLMLPLWALLLSVTLYLLGGRKQNGWLLYLGCALGLGLHIAADLITAWDLQLFWPLSDWRTSLAWIFVIDPWFSALALTALLLCWRWPHAGWLGAAPLVLWLIWSIQYKQQALELAQAFAQQQAEAAQVSVWPQPFSPRNWKLLVSGTHGHWQAHLRLGDSRSRLADYWPHPWLRSTAQAYQPHSALIWQFHPRFDSPQGDGETALQLWHSEMLQDVRQFFSAPARYHQPDSSANHCLWFTDLIYSLPTQRPPFIYGACRSPSSFWQLSRQPVTATSAE</sequence>
<name>A0A1V0B3P8_9GAMM</name>
<evidence type="ECO:0000313" key="2">
    <source>
        <dbReference type="EMBL" id="AQZ94556.1"/>
    </source>
</evidence>
<dbReference type="KEGG" id="ppha:BVH74_07215"/>
<evidence type="ECO:0008006" key="4">
    <source>
        <dbReference type="Google" id="ProtNLM"/>
    </source>
</evidence>
<gene>
    <name evidence="2" type="ORF">BVH74_07215</name>
</gene>
<protein>
    <recommendedName>
        <fullName evidence="4">Hydrolase</fullName>
    </recommendedName>
</protein>
<dbReference type="PANTHER" id="PTHR40031">
    <property type="entry name" value="HYPOTHETICAL MEMBRANE SPANNING PROTEIN"/>
    <property type="match status" value="1"/>
</dbReference>
<reference evidence="2 3" key="1">
    <citation type="submission" date="2017-03" db="EMBL/GenBank/DDBJ databases">
        <title>Complete genome sequence of the novel DNRA strain Pseudomonas sp. S-6-2 isolated from Chinese polluted river sediment. Journal of Biotechnology.</title>
        <authorList>
            <person name="Li J."/>
            <person name="Xiang F."/>
            <person name="Wang L."/>
            <person name="Xi L."/>
            <person name="Liu J."/>
        </authorList>
    </citation>
    <scope>NUCLEOTIDE SEQUENCE [LARGE SCALE GENOMIC DNA]</scope>
    <source>
        <strain evidence="2 3">S-6-2</strain>
    </source>
</reference>
<dbReference type="STRING" id="1931241.BVH74_07215"/>
<keyword evidence="1" id="KW-0812">Transmembrane</keyword>
<keyword evidence="3" id="KW-1185">Reference proteome</keyword>
<dbReference type="PANTHER" id="PTHR40031:SF1">
    <property type="entry name" value="MEMBRANE-BOUND METAL-DEPENDENT HYDROLASE"/>
    <property type="match status" value="1"/>
</dbReference>
<keyword evidence="1" id="KW-0472">Membrane</keyword>
<dbReference type="AlphaFoldDB" id="A0A1V0B3P8"/>
<feature type="transmembrane region" description="Helical" evidence="1">
    <location>
        <begin position="184"/>
        <end position="202"/>
    </location>
</feature>
<feature type="transmembrane region" description="Helical" evidence="1">
    <location>
        <begin position="120"/>
        <end position="142"/>
    </location>
</feature>
<dbReference type="InterPro" id="IPR053170">
    <property type="entry name" value="Transcription_regulator"/>
</dbReference>
<organism evidence="2 3">
    <name type="scientific">Halopseudomonas phragmitis</name>
    <dbReference type="NCBI Taxonomy" id="1931241"/>
    <lineage>
        <taxon>Bacteria</taxon>
        <taxon>Pseudomonadati</taxon>
        <taxon>Pseudomonadota</taxon>
        <taxon>Gammaproteobacteria</taxon>
        <taxon>Pseudomonadales</taxon>
        <taxon>Pseudomonadaceae</taxon>
        <taxon>Halopseudomonas</taxon>
    </lineage>
</organism>
<proteinExistence type="predicted"/>
<evidence type="ECO:0000313" key="3">
    <source>
        <dbReference type="Proteomes" id="UP000243488"/>
    </source>
</evidence>
<dbReference type="InterPro" id="IPR007404">
    <property type="entry name" value="YdjM-like"/>
</dbReference>
<feature type="transmembrane region" description="Helical" evidence="1">
    <location>
        <begin position="57"/>
        <end position="78"/>
    </location>
</feature>
<accession>A0A1V0B3P8</accession>
<dbReference type="Proteomes" id="UP000243488">
    <property type="component" value="Chromosome"/>
</dbReference>
<dbReference type="Pfam" id="PF04307">
    <property type="entry name" value="YdjM"/>
    <property type="match status" value="1"/>
</dbReference>
<dbReference type="EMBL" id="CP020100">
    <property type="protein sequence ID" value="AQZ94556.1"/>
    <property type="molecule type" value="Genomic_DNA"/>
</dbReference>